<name>A4U088_9PROT</name>
<accession>A4U088</accession>
<proteinExistence type="predicted"/>
<evidence type="ECO:0000256" key="1">
    <source>
        <dbReference type="SAM" id="SignalP"/>
    </source>
</evidence>
<organism evidence="2">
    <name type="scientific">Magnetospirillum gryphiswaldense</name>
    <dbReference type="NCBI Taxonomy" id="55518"/>
    <lineage>
        <taxon>Bacteria</taxon>
        <taxon>Pseudomonadati</taxon>
        <taxon>Pseudomonadota</taxon>
        <taxon>Alphaproteobacteria</taxon>
        <taxon>Rhodospirillales</taxon>
        <taxon>Rhodospirillaceae</taxon>
        <taxon>Magnetospirillum</taxon>
    </lineage>
</organism>
<dbReference type="AlphaFoldDB" id="A4U088"/>
<sequence length="144" mass="15717">MLRRLALFLCLAATPALAEDIACPDLSIAQPVGDCPSEEQLKYSYAGYCSDDARMYDKDGGNTCVTLDDFKKLKNHALWEAGDFQGYLHCGRSPEQTRALKLTGMKVAPAGKLTRVVCDYEGGAMMVLRTRRACVITGDKAVCD</sequence>
<reference evidence="2" key="1">
    <citation type="journal article" date="2007" name="J. Bacteriol.">
        <title>Comparative genome analysis of four magnetotactic bacteria reveals a complex set of group-specific genes implicated in magnetosome biomineralization and function.</title>
        <authorList>
            <person name="Richter M."/>
            <person name="Kube M."/>
            <person name="Bazylinski D.A."/>
            <person name="Lombardot T."/>
            <person name="Gloeckner F.O."/>
            <person name="Reinhardt R."/>
            <person name="Schueler D."/>
        </authorList>
    </citation>
    <scope>NUCLEOTIDE SEQUENCE</scope>
    <source>
        <strain evidence="2">MSR-1</strain>
    </source>
</reference>
<protein>
    <recommendedName>
        <fullName evidence="3">Secreted protein</fullName>
    </recommendedName>
</protein>
<evidence type="ECO:0000313" key="2">
    <source>
        <dbReference type="EMBL" id="CAM76295.1"/>
    </source>
</evidence>
<feature type="signal peptide" evidence="1">
    <location>
        <begin position="1"/>
        <end position="18"/>
    </location>
</feature>
<gene>
    <name evidence="2" type="ORF">MGR_1383</name>
</gene>
<evidence type="ECO:0008006" key="3">
    <source>
        <dbReference type="Google" id="ProtNLM"/>
    </source>
</evidence>
<keyword evidence="1" id="KW-0732">Signal</keyword>
<dbReference type="EMBL" id="CU459003">
    <property type="protein sequence ID" value="CAM76295.1"/>
    <property type="molecule type" value="Genomic_DNA"/>
</dbReference>
<dbReference type="RefSeq" id="WP_106002860.1">
    <property type="nucleotide sequence ID" value="NZ_CP027527.1"/>
</dbReference>
<feature type="chain" id="PRO_5002672879" description="Secreted protein" evidence="1">
    <location>
        <begin position="19"/>
        <end position="144"/>
    </location>
</feature>